<evidence type="ECO:0000256" key="5">
    <source>
        <dbReference type="ARBA" id="ARBA00022859"/>
    </source>
</evidence>
<dbReference type="SUPFAM" id="SSF48726">
    <property type="entry name" value="Immunoglobulin"/>
    <property type="match status" value="1"/>
</dbReference>
<evidence type="ECO:0000256" key="8">
    <source>
        <dbReference type="ARBA" id="ARBA00023136"/>
    </source>
</evidence>
<evidence type="ECO:0000256" key="7">
    <source>
        <dbReference type="ARBA" id="ARBA00023130"/>
    </source>
</evidence>
<reference evidence="16" key="2">
    <citation type="submission" date="2025-08" db="UniProtKB">
        <authorList>
            <consortium name="Ensembl"/>
        </authorList>
    </citation>
    <scope>IDENTIFICATION</scope>
</reference>
<dbReference type="InterPro" id="IPR007110">
    <property type="entry name" value="Ig-like_dom"/>
</dbReference>
<name>A0A4W6CSV1_LATCA</name>
<proteinExistence type="inferred from homology"/>
<accession>A0A4W6CSV1</accession>
<dbReference type="SUPFAM" id="SSF54452">
    <property type="entry name" value="MHC antigen-recognition domain"/>
    <property type="match status" value="1"/>
</dbReference>
<evidence type="ECO:0000256" key="4">
    <source>
        <dbReference type="ARBA" id="ARBA00022729"/>
    </source>
</evidence>
<feature type="signal peptide" evidence="14">
    <location>
        <begin position="1"/>
        <end position="23"/>
    </location>
</feature>
<keyword evidence="12" id="KW-0393">Immunoglobulin domain</keyword>
<dbReference type="Ensembl" id="ENSLCAT00010015735.1">
    <property type="protein sequence ID" value="ENSLCAP00010015411.1"/>
    <property type="gene ID" value="ENSLCAG00010007319.1"/>
</dbReference>
<dbReference type="InterPro" id="IPR003597">
    <property type="entry name" value="Ig_C1-set"/>
</dbReference>
<keyword evidence="8 13" id="KW-0472">Membrane</keyword>
<dbReference type="InParanoid" id="A0A4W6CSV1"/>
<dbReference type="InterPro" id="IPR014745">
    <property type="entry name" value="MHC_II_a/b_N"/>
</dbReference>
<evidence type="ECO:0000256" key="14">
    <source>
        <dbReference type="SAM" id="SignalP"/>
    </source>
</evidence>
<evidence type="ECO:0000313" key="17">
    <source>
        <dbReference type="Proteomes" id="UP000314980"/>
    </source>
</evidence>
<keyword evidence="3 13" id="KW-0812">Transmembrane</keyword>
<dbReference type="Proteomes" id="UP000314980">
    <property type="component" value="Unassembled WGS sequence"/>
</dbReference>
<dbReference type="SMART" id="SM00407">
    <property type="entry name" value="IGc1"/>
    <property type="match status" value="1"/>
</dbReference>
<keyword evidence="10" id="KW-0325">Glycoprotein</keyword>
<dbReference type="Gene3D" id="3.10.320.10">
    <property type="entry name" value="Class II Histocompatibility Antigen, M Beta Chain, Chain B, domain 1"/>
    <property type="match status" value="1"/>
</dbReference>
<sequence length="242" mass="26952">MMMMMMKVSELVLVLSCVLCVSADVFHEDLAIGGCSDTDGEEMYSLDGEEKWYADFINKRGVEPLPSFIDHISYQEGTYEQAEADQQICRQNLKVDQQMYKNTPLQFDPPSSPMIYTRDKVELGVKNTLICHVSGFYPAPVNVSWTKNEQKVTEGTSINVPFPLKDGSFTQISRLDFIPQLGDVYTCTVRHPALNQPLTRIWGETQHLSVSRCAVFCGVGLTVGLLGVAAGTFFLIKGNECS</sequence>
<dbReference type="GO" id="GO:0042613">
    <property type="term" value="C:MHC class II protein complex"/>
    <property type="evidence" value="ECO:0007669"/>
    <property type="project" value="UniProtKB-KW"/>
</dbReference>
<dbReference type="PANTHER" id="PTHR19944:SF86">
    <property type="entry name" value="HLA CLASS II HISTOCOMPATIBILITY ANTIGEN, DR ALPHA CHAIN"/>
    <property type="match status" value="1"/>
</dbReference>
<dbReference type="PROSITE" id="PS00290">
    <property type="entry name" value="IG_MHC"/>
    <property type="match status" value="1"/>
</dbReference>
<comment type="subcellular location">
    <subcellularLocation>
        <location evidence="1">Membrane</location>
        <topology evidence="1">Single-pass type I membrane protein</topology>
    </subcellularLocation>
</comment>
<keyword evidence="6 13" id="KW-1133">Transmembrane helix</keyword>
<dbReference type="PROSITE" id="PS50835">
    <property type="entry name" value="IG_LIKE"/>
    <property type="match status" value="1"/>
</dbReference>
<evidence type="ECO:0000256" key="9">
    <source>
        <dbReference type="ARBA" id="ARBA00023157"/>
    </source>
</evidence>
<evidence type="ECO:0000256" key="12">
    <source>
        <dbReference type="ARBA" id="ARBA00023319"/>
    </source>
</evidence>
<evidence type="ECO:0000256" key="11">
    <source>
        <dbReference type="ARBA" id="ARBA00023182"/>
    </source>
</evidence>
<dbReference type="InterPro" id="IPR013783">
    <property type="entry name" value="Ig-like_fold"/>
</dbReference>
<dbReference type="InterPro" id="IPR003006">
    <property type="entry name" value="Ig/MHC_CS"/>
</dbReference>
<evidence type="ECO:0000313" key="16">
    <source>
        <dbReference type="Ensembl" id="ENSLCAP00010015411.1"/>
    </source>
</evidence>
<feature type="chain" id="PRO_5021333826" description="Ig-like domain-containing protein" evidence="14">
    <location>
        <begin position="24"/>
        <end position="242"/>
    </location>
</feature>
<dbReference type="Pfam" id="PF07654">
    <property type="entry name" value="C1-set"/>
    <property type="match status" value="1"/>
</dbReference>
<evidence type="ECO:0000256" key="13">
    <source>
        <dbReference type="SAM" id="Phobius"/>
    </source>
</evidence>
<feature type="transmembrane region" description="Helical" evidence="13">
    <location>
        <begin position="214"/>
        <end position="236"/>
    </location>
</feature>
<evidence type="ECO:0000256" key="1">
    <source>
        <dbReference type="ARBA" id="ARBA00004479"/>
    </source>
</evidence>
<reference evidence="16" key="3">
    <citation type="submission" date="2025-09" db="UniProtKB">
        <authorList>
            <consortium name="Ensembl"/>
        </authorList>
    </citation>
    <scope>IDENTIFICATION</scope>
</reference>
<reference evidence="17" key="1">
    <citation type="submission" date="2015-09" db="EMBL/GenBank/DDBJ databases">
        <authorList>
            <person name="Sai Rama Sridatta P."/>
        </authorList>
    </citation>
    <scope>NUCLEOTIDE SEQUENCE [LARGE SCALE GENOMIC DNA]</scope>
</reference>
<keyword evidence="4 14" id="KW-0732">Signal</keyword>
<keyword evidence="11" id="KW-0491">MHC II</keyword>
<keyword evidence="17" id="KW-1185">Reference proteome</keyword>
<dbReference type="InterPro" id="IPR011162">
    <property type="entry name" value="MHC_I/II-like_Ag-recog"/>
</dbReference>
<evidence type="ECO:0000256" key="3">
    <source>
        <dbReference type="ARBA" id="ARBA00022692"/>
    </source>
</evidence>
<dbReference type="STRING" id="8187.ENSLCAP00010015411"/>
<dbReference type="InterPro" id="IPR050160">
    <property type="entry name" value="MHC/Immunoglobulin"/>
</dbReference>
<evidence type="ECO:0000256" key="6">
    <source>
        <dbReference type="ARBA" id="ARBA00022989"/>
    </source>
</evidence>
<dbReference type="InterPro" id="IPR001003">
    <property type="entry name" value="MHC_II_a_N"/>
</dbReference>
<comment type="similarity">
    <text evidence="2">Belongs to the MHC class II family.</text>
</comment>
<keyword evidence="5" id="KW-0391">Immunity</keyword>
<keyword evidence="7" id="KW-1064">Adaptive immunity</keyword>
<evidence type="ECO:0000256" key="2">
    <source>
        <dbReference type="ARBA" id="ARBA00007394"/>
    </source>
</evidence>
<dbReference type="InterPro" id="IPR036179">
    <property type="entry name" value="Ig-like_dom_sf"/>
</dbReference>
<dbReference type="AlphaFoldDB" id="A0A4W6CSV1"/>
<evidence type="ECO:0000256" key="10">
    <source>
        <dbReference type="ARBA" id="ARBA00023180"/>
    </source>
</evidence>
<feature type="domain" description="Ig-like" evidence="15">
    <location>
        <begin position="109"/>
        <end position="199"/>
    </location>
</feature>
<dbReference type="GO" id="GO:0002504">
    <property type="term" value="P:antigen processing and presentation of peptide or polysaccharide antigen via MHC class II"/>
    <property type="evidence" value="ECO:0007669"/>
    <property type="project" value="UniProtKB-KW"/>
</dbReference>
<dbReference type="Gene3D" id="2.60.40.10">
    <property type="entry name" value="Immunoglobulins"/>
    <property type="match status" value="1"/>
</dbReference>
<organism evidence="16 17">
    <name type="scientific">Lates calcarifer</name>
    <name type="common">Barramundi</name>
    <name type="synonym">Holocentrus calcarifer</name>
    <dbReference type="NCBI Taxonomy" id="8187"/>
    <lineage>
        <taxon>Eukaryota</taxon>
        <taxon>Metazoa</taxon>
        <taxon>Chordata</taxon>
        <taxon>Craniata</taxon>
        <taxon>Vertebrata</taxon>
        <taxon>Euteleostomi</taxon>
        <taxon>Actinopterygii</taxon>
        <taxon>Neopterygii</taxon>
        <taxon>Teleostei</taxon>
        <taxon>Neoteleostei</taxon>
        <taxon>Acanthomorphata</taxon>
        <taxon>Carangaria</taxon>
        <taxon>Carangaria incertae sedis</taxon>
        <taxon>Centropomidae</taxon>
        <taxon>Lates</taxon>
    </lineage>
</organism>
<dbReference type="PANTHER" id="PTHR19944">
    <property type="entry name" value="MHC CLASS II-RELATED"/>
    <property type="match status" value="1"/>
</dbReference>
<protein>
    <recommendedName>
        <fullName evidence="15">Ig-like domain-containing protein</fullName>
    </recommendedName>
</protein>
<dbReference type="GeneTree" id="ENSGT00940000161847"/>
<evidence type="ECO:0000259" key="15">
    <source>
        <dbReference type="PROSITE" id="PS50835"/>
    </source>
</evidence>
<dbReference type="Pfam" id="PF00993">
    <property type="entry name" value="MHC_II_alpha"/>
    <property type="match status" value="1"/>
</dbReference>
<dbReference type="SMART" id="SM00920">
    <property type="entry name" value="MHC_II_alpha"/>
    <property type="match status" value="1"/>
</dbReference>
<keyword evidence="9" id="KW-1015">Disulfide bond</keyword>
<dbReference type="FunCoup" id="A0A4W6CSV1">
    <property type="interactions" value="1469"/>
</dbReference>
<dbReference type="GO" id="GO:0002250">
    <property type="term" value="P:adaptive immune response"/>
    <property type="evidence" value="ECO:0007669"/>
    <property type="project" value="UniProtKB-KW"/>
</dbReference>